<reference evidence="1 2" key="1">
    <citation type="submission" date="2016-07" db="EMBL/GenBank/DDBJ databases">
        <title>Pervasive Adenine N6-methylation of Active Genes in Fungi.</title>
        <authorList>
            <consortium name="DOE Joint Genome Institute"/>
            <person name="Mondo S.J."/>
            <person name="Dannebaum R.O."/>
            <person name="Kuo R.C."/>
            <person name="Labutti K."/>
            <person name="Haridas S."/>
            <person name="Kuo A."/>
            <person name="Salamov A."/>
            <person name="Ahrendt S.R."/>
            <person name="Lipzen A."/>
            <person name="Sullivan W."/>
            <person name="Andreopoulos W.B."/>
            <person name="Clum A."/>
            <person name="Lindquist E."/>
            <person name="Daum C."/>
            <person name="Ramamoorthy G.K."/>
            <person name="Gryganskyi A."/>
            <person name="Culley D."/>
            <person name="Magnuson J.K."/>
            <person name="James T.Y."/>
            <person name="O'Malley M.A."/>
            <person name="Stajich J.E."/>
            <person name="Spatafora J.W."/>
            <person name="Visel A."/>
            <person name="Grigoriev I.V."/>
        </authorList>
    </citation>
    <scope>NUCLEOTIDE SEQUENCE [LARGE SCALE GENOMIC DNA]</scope>
    <source>
        <strain evidence="1 2">JEL800</strain>
    </source>
</reference>
<evidence type="ECO:0008006" key="3">
    <source>
        <dbReference type="Google" id="ProtNLM"/>
    </source>
</evidence>
<gene>
    <name evidence="1" type="ORF">BCR33DRAFT_12910</name>
</gene>
<evidence type="ECO:0000313" key="1">
    <source>
        <dbReference type="EMBL" id="ORY48883.1"/>
    </source>
</evidence>
<dbReference type="SUPFAM" id="SSF52058">
    <property type="entry name" value="L domain-like"/>
    <property type="match status" value="1"/>
</dbReference>
<comment type="caution">
    <text evidence="1">The sequence shown here is derived from an EMBL/GenBank/DDBJ whole genome shotgun (WGS) entry which is preliminary data.</text>
</comment>
<dbReference type="Gene3D" id="3.80.10.10">
    <property type="entry name" value="Ribonuclease Inhibitor"/>
    <property type="match status" value="1"/>
</dbReference>
<dbReference type="AlphaFoldDB" id="A0A1Y2CPF8"/>
<protein>
    <recommendedName>
        <fullName evidence="3">L domain-like protein</fullName>
    </recommendedName>
</protein>
<organism evidence="1 2">
    <name type="scientific">Rhizoclosmatium globosum</name>
    <dbReference type="NCBI Taxonomy" id="329046"/>
    <lineage>
        <taxon>Eukaryota</taxon>
        <taxon>Fungi</taxon>
        <taxon>Fungi incertae sedis</taxon>
        <taxon>Chytridiomycota</taxon>
        <taxon>Chytridiomycota incertae sedis</taxon>
        <taxon>Chytridiomycetes</taxon>
        <taxon>Chytridiales</taxon>
        <taxon>Chytriomycetaceae</taxon>
        <taxon>Rhizoclosmatium</taxon>
    </lineage>
</organism>
<proteinExistence type="predicted"/>
<sequence length="110" mass="11980">MSDCTLLKQGFQAFSALTALIGDCSNSNYFSNDLGGRLTKIDLMGAMWANNLQHTITTTIPTQIGSLDQLRYLNLASFGLSGAIPDNLFTLPLTSLYLGIMLSTLRFQPN</sequence>
<name>A0A1Y2CPF8_9FUNG</name>
<dbReference type="Proteomes" id="UP000193642">
    <property type="component" value="Unassembled WGS sequence"/>
</dbReference>
<evidence type="ECO:0000313" key="2">
    <source>
        <dbReference type="Proteomes" id="UP000193642"/>
    </source>
</evidence>
<dbReference type="InterPro" id="IPR032675">
    <property type="entry name" value="LRR_dom_sf"/>
</dbReference>
<keyword evidence="2" id="KW-1185">Reference proteome</keyword>
<accession>A0A1Y2CPF8</accession>
<dbReference type="EMBL" id="MCGO01000010">
    <property type="protein sequence ID" value="ORY48883.1"/>
    <property type="molecule type" value="Genomic_DNA"/>
</dbReference>